<protein>
    <submittedName>
        <fullName evidence="2">Uncharacterized protein</fullName>
    </submittedName>
</protein>
<evidence type="ECO:0000313" key="2">
    <source>
        <dbReference type="EnsemblMetazoa" id="Aqu2.1.26615_001"/>
    </source>
</evidence>
<proteinExistence type="predicted"/>
<evidence type="ECO:0000256" key="1">
    <source>
        <dbReference type="SAM" id="MobiDB-lite"/>
    </source>
</evidence>
<dbReference type="EnsemblMetazoa" id="Aqu2.1.26615_001">
    <property type="protein sequence ID" value="Aqu2.1.26615_001"/>
    <property type="gene ID" value="Aqu2.1.26615"/>
</dbReference>
<name>A0A1X7UG47_AMPQE</name>
<feature type="compositionally biased region" description="Polar residues" evidence="1">
    <location>
        <begin position="45"/>
        <end position="56"/>
    </location>
</feature>
<accession>A0A1X7UG47</accession>
<dbReference type="InParanoid" id="A0A1X7UG47"/>
<feature type="region of interest" description="Disordered" evidence="1">
    <location>
        <begin position="45"/>
        <end position="68"/>
    </location>
</feature>
<dbReference type="AlphaFoldDB" id="A0A1X7UG47"/>
<sequence length="96" mass="10651">MSTKPEELKRAFDRELNITDFQLVWEKAGRCSFGTLGLYCGEATTSPVHTSPSKEATPTVELPVPTSPQSESSVIYIKKKSIEYSPNNLTRMIGDL</sequence>
<organism evidence="2">
    <name type="scientific">Amphimedon queenslandica</name>
    <name type="common">Sponge</name>
    <dbReference type="NCBI Taxonomy" id="400682"/>
    <lineage>
        <taxon>Eukaryota</taxon>
        <taxon>Metazoa</taxon>
        <taxon>Porifera</taxon>
        <taxon>Demospongiae</taxon>
        <taxon>Heteroscleromorpha</taxon>
        <taxon>Haplosclerida</taxon>
        <taxon>Niphatidae</taxon>
        <taxon>Amphimedon</taxon>
    </lineage>
</organism>
<reference evidence="2" key="1">
    <citation type="submission" date="2017-05" db="UniProtKB">
        <authorList>
            <consortium name="EnsemblMetazoa"/>
        </authorList>
    </citation>
    <scope>IDENTIFICATION</scope>
</reference>